<dbReference type="OrthoDB" id="2969042at2"/>
<proteinExistence type="predicted"/>
<accession>A0A6I0EY65</accession>
<keyword evidence="2" id="KW-1185">Reference proteome</keyword>
<gene>
    <name evidence="1" type="ORF">F9B85_11395</name>
</gene>
<dbReference type="Proteomes" id="UP000468766">
    <property type="component" value="Unassembled WGS sequence"/>
</dbReference>
<dbReference type="AlphaFoldDB" id="A0A6I0EY65"/>
<evidence type="ECO:0000313" key="1">
    <source>
        <dbReference type="EMBL" id="KAB2951632.1"/>
    </source>
</evidence>
<dbReference type="RefSeq" id="WP_151621022.1">
    <property type="nucleotide sequence ID" value="NZ_WBXO01000010.1"/>
</dbReference>
<organism evidence="1 2">
    <name type="scientific">Heliorestis acidaminivorans</name>
    <dbReference type="NCBI Taxonomy" id="553427"/>
    <lineage>
        <taxon>Bacteria</taxon>
        <taxon>Bacillati</taxon>
        <taxon>Bacillota</taxon>
        <taxon>Clostridia</taxon>
        <taxon>Eubacteriales</taxon>
        <taxon>Heliobacteriaceae</taxon>
        <taxon>Heliorestis</taxon>
    </lineage>
</organism>
<protein>
    <submittedName>
        <fullName evidence="1">Uncharacterized protein</fullName>
    </submittedName>
</protein>
<evidence type="ECO:0000313" key="2">
    <source>
        <dbReference type="Proteomes" id="UP000468766"/>
    </source>
</evidence>
<reference evidence="1 2" key="1">
    <citation type="submission" date="2019-10" db="EMBL/GenBank/DDBJ databases">
        <title>Whole-genome sequence of the extremophile Heliorestis acidaminivorans DSM 24790.</title>
        <authorList>
            <person name="Kyndt J.A."/>
            <person name="Meyer T.E."/>
        </authorList>
    </citation>
    <scope>NUCLEOTIDE SEQUENCE [LARGE SCALE GENOMIC DNA]</scope>
    <source>
        <strain evidence="1 2">DSM 24790</strain>
    </source>
</reference>
<comment type="caution">
    <text evidence="1">The sequence shown here is derived from an EMBL/GenBank/DDBJ whole genome shotgun (WGS) entry which is preliminary data.</text>
</comment>
<name>A0A6I0EY65_9FIRM</name>
<sequence length="240" mass="27751">MPLSFNNCSGLSNDSLVNDIYNEIISNVKLFPYIARIFCLYKNNNNANTQVFEKILDNPNLSLNATYKDKIINILSEIYNHPKFSDIRSGILEKVIHGLGPFKNTDCHYDVYIEPSILDNGYVVGESNCKCDIVYHTSDDMPIEFIECKSNITNFIPRTLPFDDERVKQSTKNKVHYLDKAYNYLTNNYVTPTILFACYNAEHALELENVHHNWGFPYIDFLGSQEIFYKLSQYNPVIRG</sequence>
<dbReference type="EMBL" id="WBXO01000010">
    <property type="protein sequence ID" value="KAB2951632.1"/>
    <property type="molecule type" value="Genomic_DNA"/>
</dbReference>